<organism evidence="1 2">
    <name type="scientific">Liquidambar formosana</name>
    <name type="common">Formosan gum</name>
    <dbReference type="NCBI Taxonomy" id="63359"/>
    <lineage>
        <taxon>Eukaryota</taxon>
        <taxon>Viridiplantae</taxon>
        <taxon>Streptophyta</taxon>
        <taxon>Embryophyta</taxon>
        <taxon>Tracheophyta</taxon>
        <taxon>Spermatophyta</taxon>
        <taxon>Magnoliopsida</taxon>
        <taxon>eudicotyledons</taxon>
        <taxon>Gunneridae</taxon>
        <taxon>Pentapetalae</taxon>
        <taxon>Saxifragales</taxon>
        <taxon>Altingiaceae</taxon>
        <taxon>Liquidambar</taxon>
    </lineage>
</organism>
<name>A0AAP0RRY1_LIQFO</name>
<dbReference type="AlphaFoldDB" id="A0AAP0RRY1"/>
<evidence type="ECO:0000313" key="2">
    <source>
        <dbReference type="Proteomes" id="UP001415857"/>
    </source>
</evidence>
<dbReference type="EMBL" id="JBBPBK010000006">
    <property type="protein sequence ID" value="KAK9283497.1"/>
    <property type="molecule type" value="Genomic_DNA"/>
</dbReference>
<reference evidence="1 2" key="1">
    <citation type="journal article" date="2024" name="Plant J.">
        <title>Genome sequences and population genomics reveal climatic adaptation and genomic divergence between two closely related sweetgum species.</title>
        <authorList>
            <person name="Xu W.Q."/>
            <person name="Ren C.Q."/>
            <person name="Zhang X.Y."/>
            <person name="Comes H.P."/>
            <person name="Liu X.H."/>
            <person name="Li Y.G."/>
            <person name="Kettle C.J."/>
            <person name="Jalonen R."/>
            <person name="Gaisberger H."/>
            <person name="Ma Y.Z."/>
            <person name="Qiu Y.X."/>
        </authorList>
    </citation>
    <scope>NUCLEOTIDE SEQUENCE [LARGE SCALE GENOMIC DNA]</scope>
    <source>
        <strain evidence="1">Hangzhou</strain>
    </source>
</reference>
<comment type="caution">
    <text evidence="1">The sequence shown here is derived from an EMBL/GenBank/DDBJ whole genome shotgun (WGS) entry which is preliminary data.</text>
</comment>
<accession>A0AAP0RRY1</accession>
<dbReference type="Proteomes" id="UP001415857">
    <property type="component" value="Unassembled WGS sequence"/>
</dbReference>
<keyword evidence="2" id="KW-1185">Reference proteome</keyword>
<gene>
    <name evidence="1" type="ORF">L1049_011743</name>
</gene>
<evidence type="ECO:0000313" key="1">
    <source>
        <dbReference type="EMBL" id="KAK9283497.1"/>
    </source>
</evidence>
<proteinExistence type="predicted"/>
<protein>
    <submittedName>
        <fullName evidence="1">Uncharacterized protein</fullName>
    </submittedName>
</protein>
<sequence>METCMYAVNAFNGALVWKQNLSELTGLSGTGIVVNVTLSRSTRSVVGDRLIFGIYGQSLSCIYA</sequence>
<dbReference type="PANTHER" id="PTHR32303">
    <property type="entry name" value="QUINOPROTEIN ALCOHOL DEHYDROGENASE (CYTOCHROME C)"/>
    <property type="match status" value="1"/>
</dbReference>
<dbReference type="PANTHER" id="PTHR32303:SF18">
    <property type="entry name" value="POLYVINYLALCOHOL DEHYDROGENASE-LIKE"/>
    <property type="match status" value="1"/>
</dbReference>